<dbReference type="SUPFAM" id="SSF48371">
    <property type="entry name" value="ARM repeat"/>
    <property type="match status" value="1"/>
</dbReference>
<feature type="domain" description="Symplekin/Pta1 N-terminal" evidence="5">
    <location>
        <begin position="99"/>
        <end position="321"/>
    </location>
</feature>
<feature type="compositionally biased region" description="Polar residues" evidence="4">
    <location>
        <begin position="878"/>
        <end position="887"/>
    </location>
</feature>
<feature type="compositionally biased region" description="Gly residues" evidence="4">
    <location>
        <begin position="920"/>
        <end position="931"/>
    </location>
</feature>
<feature type="compositionally biased region" description="Polar residues" evidence="4">
    <location>
        <begin position="896"/>
        <end position="907"/>
    </location>
</feature>
<dbReference type="SUPFAM" id="SSF51316">
    <property type="entry name" value="Mss4-like"/>
    <property type="match status" value="1"/>
</dbReference>
<dbReference type="Gene3D" id="1.25.10.10">
    <property type="entry name" value="Leucine-rich Repeat Variant"/>
    <property type="match status" value="1"/>
</dbReference>
<dbReference type="Pfam" id="PF12295">
    <property type="entry name" value="Symplekin_C"/>
    <property type="match status" value="1"/>
</dbReference>
<evidence type="ECO:0000256" key="1">
    <source>
        <dbReference type="ARBA" id="ARBA00004123"/>
    </source>
</evidence>
<sequence>MSEADRDQAIQLLNDAKMASDADQKVDLLKGLTELIVHKQPALLSEFVPEVVLLQTEPAVPVRKQLVELLEAAVRAQPSLTALSAVLSTLRQLLDDSSPAVVRRTVAACSIAFRPGHSAALALGRGPAVPPDVAAVWGACTAIRQRVSQLAAEPVSDGVRLTAVKFMEFVIMLVTSESAPKGALALANHALLSPAQVARDAEVLLLQLLGMVKQSALASLPGSVAIVAVKAVGTLAAQRPQYLGRVLPTLLSAATAKGTATGNDKNGVAASVDRAVKDALMSVLRCKAPQALPWQRKIVAALHALGAGEQADAEVRKTERQAKRERARQDVDGDATAAKRQRLPSAEPAQQLPPPVQPLPQPLPVPPQYEPSMLLRLLHECQQVTPERDLREVLAVMAVLAAENDLTTLKAFVAELSDAVLADAVITNLDHLPRREDVCDGVPAPAGLGGLAGLMQGLTEPGEAAQPPPVVAAKQEAPPQPQPKAPAPAPAAPRQLALRRAQLPVLKLEPLPLTQQQSAGLRLDAVKRVLGAEAAPVQHLRASVLASLATRAPVGDVAADMVLTHLLGSFHQPKTYDLALKWLYRLFVANAGISVTSAARAAASAHITQPERKAALASALDDDVAMTSADDNAMQDVAMAEAAPELATVSAEAAESSAGALVVREEEGDDETVKDWASVLVNSQYETVLLAMLEGLREQQTDPTDRTISRLLMEAPALPQPAIAAFLADVAGSGGQWATLALQAAHDIIMGRPSDRAHILDMVLSTATALDKDIRSKAVRLTANRLFQEAFLREAVEEFALAKLRELVPLPQQMLPAAAPSETLALENGSANPAAPAGTPLENVSAVTNQAPTATPSENGSAAPDQAIPAGSDPAIPSTGSMPQTDSQKQEGEASSAVQEESAQQPSDAPEVSAARMNGGSLGHEPGGGEVIRGASRAKGLQGNDALETAAAAAEDHISTTEEAQRRCDLFCALCTKKPELLHHLLLIYGKAPEAAKAAIRERAPGLARVIGAASPILAGLLRQRPPPGSLSLLLSMLHTLTESKPPPASLVAACMGALERSRDARFLVPVLAGLSRQEAFLHLPKLLSLKDPAGFTAGVQRLLLPQPATGEPLLAPQEILVHILNLKKDACPLKQHMAALTSCLTMKLPDGTAAFPSQSLALTLQQLVVRKPLPFLFMRFTIQASAASRELRGFVLEILSTLVSQAVWADNQQWTGWIVCVRELLPDSLPVLLQLPLRNLGLALEKLPAKASVQAADQCTKGSDHIKSFSLRVLPRYFCTECGYKLFHQPDGVPFKGMVATNLGELDFQPAFHVFCDDAAMHTLEKFSSDGLPKYRDQSKEMGGTGEQVQY</sequence>
<dbReference type="InterPro" id="IPR021850">
    <property type="entry name" value="Symplekin/Pta1"/>
</dbReference>
<dbReference type="InterPro" id="IPR022075">
    <property type="entry name" value="Symplekin_C"/>
</dbReference>
<evidence type="ECO:0000256" key="4">
    <source>
        <dbReference type="SAM" id="MobiDB-lite"/>
    </source>
</evidence>
<comment type="caution">
    <text evidence="7">The sequence shown here is derived from an EMBL/GenBank/DDBJ whole genome shotgun (WGS) entry which is preliminary data.</text>
</comment>
<dbReference type="InterPro" id="IPR011989">
    <property type="entry name" value="ARM-like"/>
</dbReference>
<dbReference type="InterPro" id="IPR032460">
    <property type="entry name" value="Symplekin/Pta1_N"/>
</dbReference>
<keyword evidence="3" id="KW-0539">Nucleus</keyword>
<organism evidence="7 8">
    <name type="scientific">Coccomyxa subellipsoidea</name>
    <dbReference type="NCBI Taxonomy" id="248742"/>
    <lineage>
        <taxon>Eukaryota</taxon>
        <taxon>Viridiplantae</taxon>
        <taxon>Chlorophyta</taxon>
        <taxon>core chlorophytes</taxon>
        <taxon>Trebouxiophyceae</taxon>
        <taxon>Trebouxiophyceae incertae sedis</taxon>
        <taxon>Coccomyxaceae</taxon>
        <taxon>Coccomyxa</taxon>
    </lineage>
</organism>
<evidence type="ECO:0000313" key="7">
    <source>
        <dbReference type="EMBL" id="KAK9901216.1"/>
    </source>
</evidence>
<proteinExistence type="predicted"/>
<dbReference type="Proteomes" id="UP001491310">
    <property type="component" value="Unassembled WGS sequence"/>
</dbReference>
<feature type="domain" description="Symplekin C-terminal" evidence="6">
    <location>
        <begin position="1064"/>
        <end position="1247"/>
    </location>
</feature>
<feature type="compositionally biased region" description="Basic and acidic residues" evidence="4">
    <location>
        <begin position="313"/>
        <end position="331"/>
    </location>
</feature>
<accession>A0ABR2YAV9</accession>
<evidence type="ECO:0000256" key="3">
    <source>
        <dbReference type="ARBA" id="ARBA00023242"/>
    </source>
</evidence>
<gene>
    <name evidence="7" type="ORF">WJX75_000587</name>
</gene>
<keyword evidence="2" id="KW-0507">mRNA processing</keyword>
<feature type="compositionally biased region" description="Polar residues" evidence="4">
    <location>
        <begin position="851"/>
        <end position="860"/>
    </location>
</feature>
<evidence type="ECO:0000313" key="8">
    <source>
        <dbReference type="Proteomes" id="UP001491310"/>
    </source>
</evidence>
<dbReference type="InterPro" id="IPR016024">
    <property type="entry name" value="ARM-type_fold"/>
</dbReference>
<reference evidence="7 8" key="1">
    <citation type="journal article" date="2024" name="Nat. Commun.">
        <title>Phylogenomics reveals the evolutionary origins of lichenization in chlorophyte algae.</title>
        <authorList>
            <person name="Puginier C."/>
            <person name="Libourel C."/>
            <person name="Otte J."/>
            <person name="Skaloud P."/>
            <person name="Haon M."/>
            <person name="Grisel S."/>
            <person name="Petersen M."/>
            <person name="Berrin J.G."/>
            <person name="Delaux P.M."/>
            <person name="Dal Grande F."/>
            <person name="Keller J."/>
        </authorList>
    </citation>
    <scope>NUCLEOTIDE SEQUENCE [LARGE SCALE GENOMIC DNA]</scope>
    <source>
        <strain evidence="7 8">SAG 216-7</strain>
    </source>
</reference>
<dbReference type="Pfam" id="PF11935">
    <property type="entry name" value="SYMPK_PTA1_N"/>
    <property type="match status" value="1"/>
</dbReference>
<name>A0ABR2YAV9_9CHLO</name>
<evidence type="ECO:0000256" key="2">
    <source>
        <dbReference type="ARBA" id="ARBA00022664"/>
    </source>
</evidence>
<feature type="compositionally biased region" description="Pro residues" evidence="4">
    <location>
        <begin position="351"/>
        <end position="367"/>
    </location>
</feature>
<feature type="compositionally biased region" description="Pro residues" evidence="4">
    <location>
        <begin position="478"/>
        <end position="491"/>
    </location>
</feature>
<dbReference type="InterPro" id="IPR011057">
    <property type="entry name" value="Mss4-like_sf"/>
</dbReference>
<keyword evidence="8" id="KW-1185">Reference proteome</keyword>
<feature type="region of interest" description="Disordered" evidence="4">
    <location>
        <begin position="310"/>
        <end position="367"/>
    </location>
</feature>
<comment type="subcellular location">
    <subcellularLocation>
        <location evidence="1">Nucleus</location>
    </subcellularLocation>
</comment>
<evidence type="ECO:0008006" key="9">
    <source>
        <dbReference type="Google" id="ProtNLM"/>
    </source>
</evidence>
<dbReference type="PANTHER" id="PTHR15245">
    <property type="entry name" value="SYMPLEKIN-RELATED"/>
    <property type="match status" value="1"/>
</dbReference>
<dbReference type="EMBL" id="JALJOT010000018">
    <property type="protein sequence ID" value="KAK9901216.1"/>
    <property type="molecule type" value="Genomic_DNA"/>
</dbReference>
<feature type="region of interest" description="Disordered" evidence="4">
    <location>
        <begin position="458"/>
        <end position="492"/>
    </location>
</feature>
<dbReference type="PANTHER" id="PTHR15245:SF20">
    <property type="entry name" value="SYMPLEKIN"/>
    <property type="match status" value="1"/>
</dbReference>
<evidence type="ECO:0000259" key="6">
    <source>
        <dbReference type="Pfam" id="PF12295"/>
    </source>
</evidence>
<feature type="region of interest" description="Disordered" evidence="4">
    <location>
        <begin position="851"/>
        <end position="932"/>
    </location>
</feature>
<evidence type="ECO:0000259" key="5">
    <source>
        <dbReference type="Pfam" id="PF11935"/>
    </source>
</evidence>
<protein>
    <recommendedName>
        <fullName evidence="9">Symplekin C-terminal domain-containing protein</fullName>
    </recommendedName>
</protein>
<dbReference type="Gene3D" id="3.90.1590.10">
    <property type="entry name" value="glutathione-dependent formaldehyde- activating enzyme (gfa)"/>
    <property type="match status" value="1"/>
</dbReference>